<feature type="chain" id="PRO_5032409815" evidence="2">
    <location>
        <begin position="28"/>
        <end position="278"/>
    </location>
</feature>
<feature type="transmembrane region" description="Helical" evidence="1">
    <location>
        <begin position="221"/>
        <end position="247"/>
    </location>
</feature>
<evidence type="ECO:0000256" key="2">
    <source>
        <dbReference type="SAM" id="SignalP"/>
    </source>
</evidence>
<protein>
    <submittedName>
        <fullName evidence="3">Uncharacterized protein</fullName>
    </submittedName>
</protein>
<evidence type="ECO:0000313" key="3">
    <source>
        <dbReference type="EMBL" id="QHN42375.1"/>
    </source>
</evidence>
<keyword evidence="1" id="KW-0472">Membrane</keyword>
<dbReference type="RefSeq" id="WP_260763669.1">
    <property type="nucleotide sequence ID" value="NZ_CP045921.1"/>
</dbReference>
<evidence type="ECO:0000256" key="1">
    <source>
        <dbReference type="SAM" id="Phobius"/>
    </source>
</evidence>
<evidence type="ECO:0000313" key="4">
    <source>
        <dbReference type="Proteomes" id="UP001059824"/>
    </source>
</evidence>
<gene>
    <name evidence="3" type="ORF">GII36_00685</name>
</gene>
<keyword evidence="4" id="KW-1185">Reference proteome</keyword>
<dbReference type="InterPro" id="IPR013783">
    <property type="entry name" value="Ig-like_fold"/>
</dbReference>
<name>A0A857MKS6_9BACT</name>
<dbReference type="Proteomes" id="UP001059824">
    <property type="component" value="Chromosome"/>
</dbReference>
<feature type="transmembrane region" description="Helical" evidence="1">
    <location>
        <begin position="259"/>
        <end position="277"/>
    </location>
</feature>
<accession>A0A857MKS6</accession>
<feature type="signal peptide" evidence="2">
    <location>
        <begin position="1"/>
        <end position="27"/>
    </location>
</feature>
<dbReference type="Gene3D" id="2.60.40.10">
    <property type="entry name" value="Immunoglobulins"/>
    <property type="match status" value="1"/>
</dbReference>
<organism evidence="3 4">
    <name type="scientific">Candidatus Mycosynbacter amalyticus</name>
    <dbReference type="NCBI Taxonomy" id="2665156"/>
    <lineage>
        <taxon>Bacteria</taxon>
        <taxon>Candidatus Saccharimonadota</taxon>
        <taxon>Candidatus Saccharimonadota incertae sedis</taxon>
        <taxon>Candidatus Mycosynbacter</taxon>
    </lineage>
</organism>
<sequence length="278" mass="28612">MRSFTAKNARRSFAYLTLLAVILTSQAAPAWAQSSSVYATLCGTTSHITIAQPASDSTVTAAQVTVSGTVAQANQIEVYIDDEFDSTIPLTVGQTTYSGSVQLPNGTHTLRVEAINSCSGQNGEATSVVTYTIPPAQASSGTAAATGVAPAQGGAVTIGPAPTVSQGVGGAPRQEAAMPLGLPPLLGRPLEQALDWLNIAPHDQQSGATGLSLGRAMFVVLGMYFLVLGAAPTLVHTLAGLGVVTRVTPQSNSARRQYLVRWGVRVAGLLVLLLALFL</sequence>
<keyword evidence="2" id="KW-0732">Signal</keyword>
<keyword evidence="1" id="KW-1133">Transmembrane helix</keyword>
<dbReference type="KEGG" id="mama:GII36_00685"/>
<dbReference type="EMBL" id="CP045921">
    <property type="protein sequence ID" value="QHN42375.1"/>
    <property type="molecule type" value="Genomic_DNA"/>
</dbReference>
<keyword evidence="1" id="KW-0812">Transmembrane</keyword>
<reference evidence="3" key="1">
    <citation type="journal article" date="2021" name="Nat. Microbiol.">
        <title>Cocultivation of an ultrasmall environmental parasitic bacterium with lytic ability against bacteria associated with wastewater foams.</title>
        <authorList>
            <person name="Batinovic S."/>
            <person name="Rose J.J.A."/>
            <person name="Ratcliffe J."/>
            <person name="Seviour R.J."/>
            <person name="Petrovski S."/>
        </authorList>
    </citation>
    <scope>NUCLEOTIDE SEQUENCE</scope>
    <source>
        <strain evidence="3">JR1</strain>
    </source>
</reference>
<proteinExistence type="predicted"/>
<dbReference type="AlphaFoldDB" id="A0A857MKS6"/>